<gene>
    <name evidence="1" type="ORF">US19_C0022G0024</name>
</gene>
<accession>A0A0G0ENG7</accession>
<dbReference type="EMBL" id="LBSA01000022">
    <property type="protein sequence ID" value="KKQ08563.1"/>
    <property type="molecule type" value="Genomic_DNA"/>
</dbReference>
<evidence type="ECO:0000313" key="2">
    <source>
        <dbReference type="Proteomes" id="UP000034492"/>
    </source>
</evidence>
<dbReference type="Proteomes" id="UP000034492">
    <property type="component" value="Unassembled WGS sequence"/>
</dbReference>
<name>A0A0G0ENG7_9BACT</name>
<organism evidence="1 2">
    <name type="scientific">Candidatus Daviesbacteria bacterium GW2011_GWB1_36_5</name>
    <dbReference type="NCBI Taxonomy" id="1618426"/>
    <lineage>
        <taxon>Bacteria</taxon>
        <taxon>Candidatus Daviesiibacteriota</taxon>
    </lineage>
</organism>
<reference evidence="1 2" key="1">
    <citation type="journal article" date="2015" name="Nature">
        <title>rRNA introns, odd ribosomes, and small enigmatic genomes across a large radiation of phyla.</title>
        <authorList>
            <person name="Brown C.T."/>
            <person name="Hug L.A."/>
            <person name="Thomas B.C."/>
            <person name="Sharon I."/>
            <person name="Castelle C.J."/>
            <person name="Singh A."/>
            <person name="Wilkins M.J."/>
            <person name="Williams K.H."/>
            <person name="Banfield J.F."/>
        </authorList>
    </citation>
    <scope>NUCLEOTIDE SEQUENCE [LARGE SCALE GENOMIC DNA]</scope>
</reference>
<dbReference type="AlphaFoldDB" id="A0A0G0ENG7"/>
<evidence type="ECO:0000313" key="1">
    <source>
        <dbReference type="EMBL" id="KKQ08563.1"/>
    </source>
</evidence>
<proteinExistence type="predicted"/>
<comment type="caution">
    <text evidence="1">The sequence shown here is derived from an EMBL/GenBank/DDBJ whole genome shotgun (WGS) entry which is preliminary data.</text>
</comment>
<protein>
    <submittedName>
        <fullName evidence="1">Uncharacterized protein</fullName>
    </submittedName>
</protein>
<sequence>MPRLSGVFDIFADLERIPISDIASWLKQRGDLHTLQNSIGNRLLYPQVVPLTKEDLNIDLAILREAVFRQPEKIYSPKEQKIVIPENFLTRFPPLINLVIALLQALNPQGITTLNIKNIGVTKLIGSSVAPPFNGVVDNLSLEVNGTNIGQLKPGGVMLFPYKDKHLRIKIGQSLEGIAPGGDLGLIIDLRKWA</sequence>